<proteinExistence type="predicted"/>
<organism evidence="2 3">
    <name type="scientific">Rheinheimera muenzenbergensis</name>
    <dbReference type="NCBI Taxonomy" id="1193628"/>
    <lineage>
        <taxon>Bacteria</taxon>
        <taxon>Pseudomonadati</taxon>
        <taxon>Pseudomonadota</taxon>
        <taxon>Gammaproteobacteria</taxon>
        <taxon>Chromatiales</taxon>
        <taxon>Chromatiaceae</taxon>
        <taxon>Rheinheimera</taxon>
    </lineage>
</organism>
<keyword evidence="1" id="KW-1133">Transmembrane helix</keyword>
<accession>A0ABU8CAC7</accession>
<protein>
    <submittedName>
        <fullName evidence="2">Uncharacterized protein</fullName>
    </submittedName>
</protein>
<gene>
    <name evidence="2" type="ORF">MN202_17015</name>
</gene>
<keyword evidence="1" id="KW-0472">Membrane</keyword>
<reference evidence="2 3" key="1">
    <citation type="journal article" date="2023" name="Ecotoxicol. Environ. Saf.">
        <title>Mercury remediation potential of mercury-resistant strain Rheinheimera metallidurans sp. nov. isolated from a municipal waste dumping site.</title>
        <authorList>
            <person name="Yadav V."/>
            <person name="Manjhi A."/>
            <person name="Vadakedath N."/>
        </authorList>
    </citation>
    <scope>NUCLEOTIDE SEQUENCE [LARGE SCALE GENOMIC DNA]</scope>
    <source>
        <strain evidence="2 3">E-49</strain>
    </source>
</reference>
<evidence type="ECO:0000313" key="3">
    <source>
        <dbReference type="Proteomes" id="UP001375382"/>
    </source>
</evidence>
<keyword evidence="3" id="KW-1185">Reference proteome</keyword>
<dbReference type="RefSeq" id="WP_335737340.1">
    <property type="nucleotide sequence ID" value="NZ_JALAAR010000017.1"/>
</dbReference>
<evidence type="ECO:0000313" key="2">
    <source>
        <dbReference type="EMBL" id="MEH8018946.1"/>
    </source>
</evidence>
<sequence>MDLTYSVLSGTFLDGSKHSKTHVFSTGSGTRNDPVRVQSAEVTIQEFWIRTADGEEEKITLQNVDVDARHGHDIAMVIAENDDHGAYIGYVNFSTKQSWFFRRTSTARAFAQGAAPCVLTIASAFIAGGVAWYIEGFMACIVAFAVGLVASVVVRNIHAVSIEAGLRKKFDEIIMEEAHRYVPRESKQVEQPVPSS</sequence>
<dbReference type="EMBL" id="JALAAR010000017">
    <property type="protein sequence ID" value="MEH8018946.1"/>
    <property type="molecule type" value="Genomic_DNA"/>
</dbReference>
<feature type="transmembrane region" description="Helical" evidence="1">
    <location>
        <begin position="136"/>
        <end position="157"/>
    </location>
</feature>
<feature type="transmembrane region" description="Helical" evidence="1">
    <location>
        <begin position="109"/>
        <end position="130"/>
    </location>
</feature>
<keyword evidence="1" id="KW-0812">Transmembrane</keyword>
<dbReference type="Proteomes" id="UP001375382">
    <property type="component" value="Unassembled WGS sequence"/>
</dbReference>
<evidence type="ECO:0000256" key="1">
    <source>
        <dbReference type="SAM" id="Phobius"/>
    </source>
</evidence>
<name>A0ABU8CAC7_9GAMM</name>
<comment type="caution">
    <text evidence="2">The sequence shown here is derived from an EMBL/GenBank/DDBJ whole genome shotgun (WGS) entry which is preliminary data.</text>
</comment>